<dbReference type="FunFam" id="1.20.1250.20:FF:000065">
    <property type="entry name" value="Putative MFS pantothenate transporter"/>
    <property type="match status" value="1"/>
</dbReference>
<feature type="transmembrane region" description="Helical" evidence="8">
    <location>
        <begin position="87"/>
        <end position="107"/>
    </location>
</feature>
<proteinExistence type="inferred from homology"/>
<evidence type="ECO:0000313" key="9">
    <source>
        <dbReference type="EMBL" id="USW53556.1"/>
    </source>
</evidence>
<feature type="transmembrane region" description="Helical" evidence="8">
    <location>
        <begin position="267"/>
        <end position="285"/>
    </location>
</feature>
<evidence type="ECO:0000256" key="2">
    <source>
        <dbReference type="ARBA" id="ARBA00022448"/>
    </source>
</evidence>
<evidence type="ECO:0000256" key="6">
    <source>
        <dbReference type="ARBA" id="ARBA00037968"/>
    </source>
</evidence>
<dbReference type="GO" id="GO:0016020">
    <property type="term" value="C:membrane"/>
    <property type="evidence" value="ECO:0007669"/>
    <property type="project" value="UniProtKB-SubCell"/>
</dbReference>
<sequence>MPRPSQHHPDNAYVSGLSEDLNFHGNELVHFQTMYSLGAVLGQIPFAFIFPKVRMNWLIPSLDIAWGIFTLLQYRTQTYSEMMAYRFMVGLFESAFFPGVHYVFGTWYRGDEIGRRGGVFYVGLTLGTLTAGLLQAAASRNLHGVNGLAGWRWMFIINSIITLPLGIIGFFVWPGTPDKASTLILTKEEVALAKKRLEKAGHKRGSSLSWKTIKRILTSSKLWLPIVWDVFFWNACLNSSSGAYLLWLKSLNRFSTGKLNDLSTTSPAIGIFYVLFICFGSDLFLGRAGAITVAHTWNLIGLIISIVWNVPEAAKWFAFNTTYSSVAMSSVLYGWANDILKHDDDERAFTLIAMNTIAQSTTVWTPLLVYKTVEAPRFLKGYSFTAAFAVLLIASSWAVRHLHARQEKQYEENAQLHSPELVHSSSDEDEAHDKTRASANVTRL</sequence>
<dbReference type="SUPFAM" id="SSF103473">
    <property type="entry name" value="MFS general substrate transporter"/>
    <property type="match status" value="1"/>
</dbReference>
<evidence type="ECO:0000256" key="4">
    <source>
        <dbReference type="ARBA" id="ARBA00022989"/>
    </source>
</evidence>
<dbReference type="InterPro" id="IPR036259">
    <property type="entry name" value="MFS_trans_sf"/>
</dbReference>
<feature type="transmembrane region" description="Helical" evidence="8">
    <location>
        <begin position="292"/>
        <end position="310"/>
    </location>
</feature>
<dbReference type="EMBL" id="CP099422">
    <property type="protein sequence ID" value="USW53556.1"/>
    <property type="molecule type" value="Genomic_DNA"/>
</dbReference>
<feature type="transmembrane region" description="Helical" evidence="8">
    <location>
        <begin position="381"/>
        <end position="399"/>
    </location>
</feature>
<evidence type="ECO:0000256" key="5">
    <source>
        <dbReference type="ARBA" id="ARBA00023136"/>
    </source>
</evidence>
<name>A0A9Q9AXD3_9PEZI</name>
<dbReference type="PANTHER" id="PTHR43791:SF15">
    <property type="entry name" value="TRANSPORTER SEO1-RELATED"/>
    <property type="match status" value="1"/>
</dbReference>
<comment type="subcellular location">
    <subcellularLocation>
        <location evidence="1">Membrane</location>
        <topology evidence="1">Multi-pass membrane protein</topology>
    </subcellularLocation>
</comment>
<dbReference type="AlphaFoldDB" id="A0A9Q9AXD3"/>
<feature type="transmembrane region" description="Helical" evidence="8">
    <location>
        <begin position="29"/>
        <end position="50"/>
    </location>
</feature>
<reference evidence="9" key="1">
    <citation type="submission" date="2022-06" db="EMBL/GenBank/DDBJ databases">
        <title>Complete genome sequences of two strains of the flax pathogen Septoria linicola.</title>
        <authorList>
            <person name="Lapalu N."/>
            <person name="Simon A."/>
            <person name="Demenou B."/>
            <person name="Paumier D."/>
            <person name="Guillot M.-P."/>
            <person name="Gout L."/>
            <person name="Valade R."/>
        </authorList>
    </citation>
    <scope>NUCLEOTIDE SEQUENCE</scope>
    <source>
        <strain evidence="9">SE15195</strain>
    </source>
</reference>
<evidence type="ECO:0000256" key="7">
    <source>
        <dbReference type="SAM" id="MobiDB-lite"/>
    </source>
</evidence>
<evidence type="ECO:0000256" key="8">
    <source>
        <dbReference type="SAM" id="Phobius"/>
    </source>
</evidence>
<feature type="transmembrane region" description="Helical" evidence="8">
    <location>
        <begin position="119"/>
        <end position="138"/>
    </location>
</feature>
<dbReference type="GO" id="GO:0022857">
    <property type="term" value="F:transmembrane transporter activity"/>
    <property type="evidence" value="ECO:0007669"/>
    <property type="project" value="InterPro"/>
</dbReference>
<keyword evidence="3 8" id="KW-0812">Transmembrane</keyword>
<keyword evidence="2" id="KW-0813">Transport</keyword>
<evidence type="ECO:0000256" key="1">
    <source>
        <dbReference type="ARBA" id="ARBA00004141"/>
    </source>
</evidence>
<feature type="transmembrane region" description="Helical" evidence="8">
    <location>
        <begin position="316"/>
        <end position="336"/>
    </location>
</feature>
<keyword evidence="5 8" id="KW-0472">Membrane</keyword>
<gene>
    <name evidence="9" type="ORF">Slin15195_G068750</name>
</gene>
<accession>A0A9Q9AXD3</accession>
<keyword evidence="10" id="KW-1185">Reference proteome</keyword>
<evidence type="ECO:0000313" key="10">
    <source>
        <dbReference type="Proteomes" id="UP001056384"/>
    </source>
</evidence>
<feature type="transmembrane region" description="Helical" evidence="8">
    <location>
        <begin position="150"/>
        <end position="173"/>
    </location>
</feature>
<dbReference type="Gene3D" id="1.20.1250.20">
    <property type="entry name" value="MFS general substrate transporter like domains"/>
    <property type="match status" value="1"/>
</dbReference>
<dbReference type="InterPro" id="IPR011701">
    <property type="entry name" value="MFS"/>
</dbReference>
<evidence type="ECO:0000256" key="3">
    <source>
        <dbReference type="ARBA" id="ARBA00022692"/>
    </source>
</evidence>
<feature type="region of interest" description="Disordered" evidence="7">
    <location>
        <begin position="413"/>
        <end position="444"/>
    </location>
</feature>
<keyword evidence="4 8" id="KW-1133">Transmembrane helix</keyword>
<protein>
    <submittedName>
        <fullName evidence="9">Major facilitator superfamily, MFS transporter superfamily</fullName>
    </submittedName>
</protein>
<comment type="similarity">
    <text evidence="6">Belongs to the major facilitator superfamily. Allantoate permease family.</text>
</comment>
<dbReference type="Proteomes" id="UP001056384">
    <property type="component" value="Chromosome 5"/>
</dbReference>
<feature type="transmembrane region" description="Helical" evidence="8">
    <location>
        <begin position="57"/>
        <end position="75"/>
    </location>
</feature>
<dbReference type="PANTHER" id="PTHR43791">
    <property type="entry name" value="PERMEASE-RELATED"/>
    <property type="match status" value="1"/>
</dbReference>
<dbReference type="Pfam" id="PF07690">
    <property type="entry name" value="MFS_1"/>
    <property type="match status" value="1"/>
</dbReference>
<organism evidence="9 10">
    <name type="scientific">Septoria linicola</name>
    <dbReference type="NCBI Taxonomy" id="215465"/>
    <lineage>
        <taxon>Eukaryota</taxon>
        <taxon>Fungi</taxon>
        <taxon>Dikarya</taxon>
        <taxon>Ascomycota</taxon>
        <taxon>Pezizomycotina</taxon>
        <taxon>Dothideomycetes</taxon>
        <taxon>Dothideomycetidae</taxon>
        <taxon>Mycosphaerellales</taxon>
        <taxon>Mycosphaerellaceae</taxon>
        <taxon>Septoria</taxon>
    </lineage>
</organism>